<dbReference type="GO" id="GO:0005829">
    <property type="term" value="C:cytosol"/>
    <property type="evidence" value="ECO:0007669"/>
    <property type="project" value="TreeGrafter"/>
</dbReference>
<dbReference type="PANTHER" id="PTHR10890">
    <property type="entry name" value="CYSTEINYL-TRNA SYNTHETASE"/>
    <property type="match status" value="1"/>
</dbReference>
<evidence type="ECO:0000256" key="3">
    <source>
        <dbReference type="ARBA" id="ARBA00011245"/>
    </source>
</evidence>
<reference evidence="14 15" key="1">
    <citation type="journal article" date="2014" name="G3 (Bethesda)">
        <title>Genome sequence of Candidatus Riesia pediculischaeffi, endosymbiont of chimpanzee lice, and genomic comparison of recently acquired endosymbionts from human and chimpanzee lice.</title>
        <authorList>
            <person name="Boyd B.M."/>
            <person name="Allen J.M."/>
            <person name="de Crecy-Lagard V."/>
            <person name="Reed D.L."/>
        </authorList>
    </citation>
    <scope>NUCLEOTIDE SEQUENCE [LARGE SCALE GENOMIC DNA]</scope>
    <source>
        <strain evidence="14 15">PTSU</strain>
    </source>
</reference>
<keyword evidence="9" id="KW-0067">ATP-binding</keyword>
<dbReference type="NCBIfam" id="TIGR00435">
    <property type="entry name" value="cysS"/>
    <property type="match status" value="1"/>
</dbReference>
<accession>A0A0C1V5S8</accession>
<dbReference type="EMBL" id="AWXV01000004">
    <property type="protein sequence ID" value="KIE63774.1"/>
    <property type="molecule type" value="Genomic_DNA"/>
</dbReference>
<dbReference type="GO" id="GO:0005524">
    <property type="term" value="F:ATP binding"/>
    <property type="evidence" value="ECO:0007669"/>
    <property type="project" value="UniProtKB-KW"/>
</dbReference>
<evidence type="ECO:0000256" key="12">
    <source>
        <dbReference type="NCBIfam" id="TIGR00435"/>
    </source>
</evidence>
<comment type="caution">
    <text evidence="14">The sequence shown here is derived from an EMBL/GenBank/DDBJ whole genome shotgun (WGS) entry which is preliminary data.</text>
</comment>
<dbReference type="Proteomes" id="UP000054529">
    <property type="component" value="Unassembled WGS sequence"/>
</dbReference>
<keyword evidence="5" id="KW-0436">Ligase</keyword>
<evidence type="ECO:0000256" key="6">
    <source>
        <dbReference type="ARBA" id="ARBA00022723"/>
    </source>
</evidence>
<evidence type="ECO:0000256" key="2">
    <source>
        <dbReference type="ARBA" id="ARBA00005594"/>
    </source>
</evidence>
<evidence type="ECO:0000256" key="1">
    <source>
        <dbReference type="ARBA" id="ARBA00001947"/>
    </source>
</evidence>
<dbReference type="SUPFAM" id="SSF52374">
    <property type="entry name" value="Nucleotidylyl transferase"/>
    <property type="match status" value="1"/>
</dbReference>
<evidence type="ECO:0000256" key="9">
    <source>
        <dbReference type="ARBA" id="ARBA00022840"/>
    </source>
</evidence>
<evidence type="ECO:0000256" key="11">
    <source>
        <dbReference type="ARBA" id="ARBA00023146"/>
    </source>
</evidence>
<keyword evidence="8" id="KW-0862">Zinc</keyword>
<evidence type="ECO:0000256" key="8">
    <source>
        <dbReference type="ARBA" id="ARBA00022833"/>
    </source>
</evidence>
<feature type="domain" description="tRNA synthetases class I catalytic" evidence="13">
    <location>
        <begin position="16"/>
        <end position="302"/>
    </location>
</feature>
<sequence>MLKIYNTIRRKKEEFIPIVEGKIGMYVCGVTVYDLCHIGHGRTFTIFDMIVRYLRFIGYEVNYVRNITDIDDKIIQRSSQKNVGYASFTNTMIEEMKKDFNRLKVISPNIEPHSTSYIQSMIDLITDLEKNGQTYRGKSGDILFDTTINSEYGNLSNRDIFLGSKEKFSRNVERNSLKRFHSDFILWKSSKKGEPFWESPWGKGRPGWHTECAAMSMKILGKNFDIHGGGSDLIFPHHENERIQSIGLNGNNFANYWIHTGMLTIREEKMSKSSRNFYTIRNICSMYDPEVIRYFFLSSHYR</sequence>
<dbReference type="Pfam" id="PF01406">
    <property type="entry name" value="tRNA-synt_1e"/>
    <property type="match status" value="1"/>
</dbReference>
<dbReference type="GO" id="GO:0006423">
    <property type="term" value="P:cysteinyl-tRNA aminoacylation"/>
    <property type="evidence" value="ECO:0007669"/>
    <property type="project" value="UniProtKB-UniRule"/>
</dbReference>
<evidence type="ECO:0000256" key="10">
    <source>
        <dbReference type="ARBA" id="ARBA00022917"/>
    </source>
</evidence>
<dbReference type="PATRIC" id="fig|1401651.3.peg.521"/>
<evidence type="ECO:0000313" key="15">
    <source>
        <dbReference type="Proteomes" id="UP000054529"/>
    </source>
</evidence>
<dbReference type="InterPro" id="IPR014729">
    <property type="entry name" value="Rossmann-like_a/b/a_fold"/>
</dbReference>
<dbReference type="InterPro" id="IPR015803">
    <property type="entry name" value="Cys-tRNA-ligase"/>
</dbReference>
<keyword evidence="7" id="KW-0547">Nucleotide-binding</keyword>
<dbReference type="GO" id="GO:0004817">
    <property type="term" value="F:cysteine-tRNA ligase activity"/>
    <property type="evidence" value="ECO:0007669"/>
    <property type="project" value="UniProtKB-UniRule"/>
</dbReference>
<protein>
    <recommendedName>
        <fullName evidence="4 12">Cysteine--tRNA ligase</fullName>
        <ecNumber evidence="4 12">6.1.1.16</ecNumber>
    </recommendedName>
</protein>
<dbReference type="Gene3D" id="3.40.50.620">
    <property type="entry name" value="HUPs"/>
    <property type="match status" value="1"/>
</dbReference>
<evidence type="ECO:0000259" key="13">
    <source>
        <dbReference type="Pfam" id="PF01406"/>
    </source>
</evidence>
<keyword evidence="11 14" id="KW-0030">Aminoacyl-tRNA synthetase</keyword>
<comment type="similarity">
    <text evidence="2">Belongs to the class-I aminoacyl-tRNA synthetase family.</text>
</comment>
<comment type="cofactor">
    <cofactor evidence="1">
        <name>Zn(2+)</name>
        <dbReference type="ChEBI" id="CHEBI:29105"/>
    </cofactor>
</comment>
<keyword evidence="6" id="KW-0479">Metal-binding</keyword>
<dbReference type="HOGENOM" id="CLU_013528_2_0_6"/>
<organism evidence="14 15">
    <name type="scientific">Candidatus Riesia pediculischaeffi PTSU</name>
    <dbReference type="NCBI Taxonomy" id="1401651"/>
    <lineage>
        <taxon>Bacteria</taxon>
        <taxon>Pseudomonadati</taxon>
        <taxon>Pseudomonadota</taxon>
        <taxon>Gammaproteobacteria</taxon>
        <taxon>Enterobacterales</taxon>
        <taxon>Enterobacteriaceae</taxon>
        <taxon>Candidatus Riesia</taxon>
    </lineage>
</organism>
<dbReference type="InterPro" id="IPR024909">
    <property type="entry name" value="Cys-tRNA/MSH_ligase"/>
</dbReference>
<name>A0A0C1V5S8_9ENTR</name>
<dbReference type="CDD" id="cd00672">
    <property type="entry name" value="CysRS_core"/>
    <property type="match status" value="1"/>
</dbReference>
<dbReference type="InterPro" id="IPR032678">
    <property type="entry name" value="tRNA-synt_1_cat_dom"/>
</dbReference>
<dbReference type="PANTHER" id="PTHR10890:SF3">
    <property type="entry name" value="CYSTEINE--TRNA LIGASE, CYTOPLASMIC"/>
    <property type="match status" value="1"/>
</dbReference>
<proteinExistence type="inferred from homology"/>
<evidence type="ECO:0000256" key="4">
    <source>
        <dbReference type="ARBA" id="ARBA00012832"/>
    </source>
</evidence>
<gene>
    <name evidence="14" type="ORF">P689_122256</name>
</gene>
<keyword evidence="10" id="KW-0648">Protein biosynthesis</keyword>
<comment type="subunit">
    <text evidence="3">Monomer.</text>
</comment>
<dbReference type="AlphaFoldDB" id="A0A0C1V5S8"/>
<dbReference type="PRINTS" id="PR00983">
    <property type="entry name" value="TRNASYNTHCYS"/>
</dbReference>
<dbReference type="GO" id="GO:0046872">
    <property type="term" value="F:metal ion binding"/>
    <property type="evidence" value="ECO:0007669"/>
    <property type="project" value="UniProtKB-KW"/>
</dbReference>
<evidence type="ECO:0000313" key="14">
    <source>
        <dbReference type="EMBL" id="KIE63774.1"/>
    </source>
</evidence>
<dbReference type="EC" id="6.1.1.16" evidence="4 12"/>
<evidence type="ECO:0000256" key="7">
    <source>
        <dbReference type="ARBA" id="ARBA00022741"/>
    </source>
</evidence>
<evidence type="ECO:0000256" key="5">
    <source>
        <dbReference type="ARBA" id="ARBA00022598"/>
    </source>
</evidence>